<dbReference type="CTD" id="6755231"/>
<dbReference type="GO" id="GO:0051015">
    <property type="term" value="F:actin filament binding"/>
    <property type="evidence" value="ECO:0000318"/>
    <property type="project" value="GO_Central"/>
</dbReference>
<dbReference type="GO" id="GO:0005886">
    <property type="term" value="C:plasma membrane"/>
    <property type="evidence" value="ECO:0000318"/>
    <property type="project" value="GO_Central"/>
</dbReference>
<dbReference type="GO" id="GO:0030018">
    <property type="term" value="C:Z disc"/>
    <property type="evidence" value="ECO:0000318"/>
    <property type="project" value="GO_Central"/>
</dbReference>
<dbReference type="KEGG" id="tad:TRIADDRAFT_58054"/>
<dbReference type="EMBL" id="DS985247">
    <property type="protein sequence ID" value="EDV23435.1"/>
    <property type="molecule type" value="Genomic_DNA"/>
</dbReference>
<dbReference type="GeneID" id="6755231"/>
<dbReference type="GO" id="GO:0042995">
    <property type="term" value="C:cell projection"/>
    <property type="evidence" value="ECO:0000318"/>
    <property type="project" value="GO_Central"/>
</dbReference>
<dbReference type="PROSITE" id="PS50021">
    <property type="entry name" value="CH"/>
    <property type="match status" value="2"/>
</dbReference>
<dbReference type="InParanoid" id="B3S2K1"/>
<reference evidence="4 5" key="1">
    <citation type="journal article" date="2008" name="Nature">
        <title>The Trichoplax genome and the nature of placozoans.</title>
        <authorList>
            <person name="Srivastava M."/>
            <person name="Begovic E."/>
            <person name="Chapman J."/>
            <person name="Putnam N.H."/>
            <person name="Hellsten U."/>
            <person name="Kawashima T."/>
            <person name="Kuo A."/>
            <person name="Mitros T."/>
            <person name="Salamov A."/>
            <person name="Carpenter M.L."/>
            <person name="Signorovitch A.Y."/>
            <person name="Moreno M.A."/>
            <person name="Kamm K."/>
            <person name="Grimwood J."/>
            <person name="Schmutz J."/>
            <person name="Shapiro H."/>
            <person name="Grigoriev I.V."/>
            <person name="Buss L.W."/>
            <person name="Schierwater B."/>
            <person name="Dellaporta S.L."/>
            <person name="Rokhsar D.S."/>
        </authorList>
    </citation>
    <scope>NUCLEOTIDE SEQUENCE [LARGE SCALE GENOMIC DNA]</scope>
    <source>
        <strain evidence="4 5">Grell-BS-1999</strain>
    </source>
</reference>
<organism evidence="4 5">
    <name type="scientific">Trichoplax adhaerens</name>
    <name type="common">Trichoplax reptans</name>
    <dbReference type="NCBI Taxonomy" id="10228"/>
    <lineage>
        <taxon>Eukaryota</taxon>
        <taxon>Metazoa</taxon>
        <taxon>Placozoa</taxon>
        <taxon>Uniplacotomia</taxon>
        <taxon>Trichoplacea</taxon>
        <taxon>Trichoplacidae</taxon>
        <taxon>Trichoplax</taxon>
    </lineage>
</organism>
<feature type="compositionally biased region" description="Basic and acidic residues" evidence="2">
    <location>
        <begin position="979"/>
        <end position="991"/>
    </location>
</feature>
<dbReference type="GO" id="GO:0030054">
    <property type="term" value="C:cell junction"/>
    <property type="evidence" value="ECO:0000318"/>
    <property type="project" value="GO_Central"/>
</dbReference>
<dbReference type="InterPro" id="IPR001715">
    <property type="entry name" value="CH_dom"/>
</dbReference>
<feature type="compositionally biased region" description="Polar residues" evidence="2">
    <location>
        <begin position="908"/>
        <end position="918"/>
    </location>
</feature>
<dbReference type="PANTHER" id="PTHR11915">
    <property type="entry name" value="SPECTRIN/FILAMIN RELATED CYTOSKELETAL PROTEIN"/>
    <property type="match status" value="1"/>
</dbReference>
<dbReference type="SMART" id="SM00033">
    <property type="entry name" value="CH"/>
    <property type="match status" value="2"/>
</dbReference>
<feature type="domain" description="Calponin-homology (CH)" evidence="3">
    <location>
        <begin position="62"/>
        <end position="188"/>
    </location>
</feature>
<feature type="compositionally biased region" description="Polar residues" evidence="2">
    <location>
        <begin position="1050"/>
        <end position="1066"/>
    </location>
</feature>
<feature type="coiled-coil region" evidence="1">
    <location>
        <begin position="571"/>
        <end position="644"/>
    </location>
</feature>
<feature type="region of interest" description="Disordered" evidence="2">
    <location>
        <begin position="865"/>
        <end position="1066"/>
    </location>
</feature>
<dbReference type="GO" id="GO:0055001">
    <property type="term" value="P:muscle cell development"/>
    <property type="evidence" value="ECO:0000318"/>
    <property type="project" value="GO_Central"/>
</dbReference>
<feature type="compositionally biased region" description="Pro residues" evidence="2">
    <location>
        <begin position="1020"/>
        <end position="1035"/>
    </location>
</feature>
<dbReference type="RefSeq" id="XP_002114345.1">
    <property type="nucleotide sequence ID" value="XM_002114309.1"/>
</dbReference>
<feature type="coiled-coil region" evidence="1">
    <location>
        <begin position="479"/>
        <end position="513"/>
    </location>
</feature>
<dbReference type="Pfam" id="PF00307">
    <property type="entry name" value="CH"/>
    <property type="match status" value="2"/>
</dbReference>
<feature type="domain" description="Calponin-homology (CH)" evidence="3">
    <location>
        <begin position="229"/>
        <end position="328"/>
    </location>
</feature>
<dbReference type="SUPFAM" id="SSF47576">
    <property type="entry name" value="Calponin-homology domain, CH-domain"/>
    <property type="match status" value="1"/>
</dbReference>
<keyword evidence="5" id="KW-1185">Reference proteome</keyword>
<feature type="compositionally biased region" description="Polar residues" evidence="2">
    <location>
        <begin position="1102"/>
        <end position="1112"/>
    </location>
</feature>
<evidence type="ECO:0000259" key="3">
    <source>
        <dbReference type="PROSITE" id="PS50021"/>
    </source>
</evidence>
<dbReference type="eggNOG" id="KOG0516">
    <property type="taxonomic scope" value="Eukaryota"/>
</dbReference>
<gene>
    <name evidence="4" type="ORF">TRIADDRAFT_58054</name>
</gene>
<dbReference type="OrthoDB" id="2161974at2759"/>
<feature type="compositionally biased region" description="Polar residues" evidence="2">
    <location>
        <begin position="962"/>
        <end position="978"/>
    </location>
</feature>
<accession>B3S2K1</accession>
<feature type="compositionally biased region" description="Low complexity" evidence="2">
    <location>
        <begin position="1113"/>
        <end position="1125"/>
    </location>
</feature>
<feature type="coiled-coil region" evidence="1">
    <location>
        <begin position="340"/>
        <end position="413"/>
    </location>
</feature>
<feature type="compositionally biased region" description="Low complexity" evidence="2">
    <location>
        <begin position="1008"/>
        <end position="1019"/>
    </location>
</feature>
<feature type="region of interest" description="Disordered" evidence="2">
    <location>
        <begin position="1079"/>
        <end position="1149"/>
    </location>
</feature>
<dbReference type="GO" id="GO:0030036">
    <property type="term" value="P:actin cytoskeleton organization"/>
    <property type="evidence" value="ECO:0000318"/>
    <property type="project" value="GO_Central"/>
</dbReference>
<sequence length="1149" mass="133808">MDGASSTGIVTNGGIGGMNSGSTGGGINNANFAASSLPHLQYYYGSTGKLPDSDGSTAASIEQDKQECMKWINSYISKTGHPLIVNLEEQLSDGLTLIKLLEALAGERLAKYYTLPKLRVQKIENTKECINFMAERGINVTGIRAEGMIIYNILILKFGLPGVFVIELASGNVKTMLTMCHLLRLRVEANVKNGYPPLYKPPSAGISNSYINSSQSNLAGSQADLTTLDKEDLSVLSWVTGLTGIPIQSYNQFYDGRILYEVVSKICGTSIPKEKLDILTPIERCNLAFDTAERELSIPKQVNSWDVTSGHDNYGVILYLKQLYQVYEHRIRQQDVAQLIEEEARQQRMLDERIRKLKEDEVQLTKHRDEVLQNEQKINDLAESVKQRELNLRQQESEESERIKRQMNEYTNDIMNRQVEQQLYNESKQVHHDVDRQLEQQGMAATYQWRSSRQNLNHIDGDRNPNHDEHDQYAVHLMKQRRRRQLGELELQKKQLEREWKVVEQNQQDLQRQWYQMQEQHNQITHQLTERQLELQRQQEQLGEKDLELKKRDQEQVLYNQQQQHYWRQKEEQLQQQAAAVEQKANQLQLLQKEVDMQQKYLTQEKSYVDQRAQQELLEAREKIENEKLNIKKQRDELVKIQHDIEERSRDLMHKKYEIQFNEQEETVRLRKRIEDIEKVVQQQHDQLLTEQKKRNDQYEEILELRRQLRLKEQQLDNERNLREKEIKVKEDELSGLEKQRQQEFIKRMEELRMKETRIEHQRLDYEKQLRTMEEKVKSEELLEQERRRQEQEKRLEELKMKEKLLEEEKLERERQLRLQEEKRKEEEILELERKRRLDHERRLQEKQELEERIRNIERLQQEVREKQVHQQAQDTTARKSPLIPERPLNYDSSNQRRPLNNALKPTVSESVLNSPTKSDYRAKSPSAWNASESMVALRTSSPNKSSNDTLSKSRLPMTKLGGSTSNLSNIGKSPSNVKTRDRYVEPKRFYENATTPAGVNRPSYVGPTKPSPKSQTTPPSMPSTSPPLPLPKTPEPALIRSKVNDVDANRSSASPTKTPLSSYTSPFVQGRVNAFARSNEMKAKYPNLPSTPVQKAKETKPQQSTPLSQQRSTSSASVKSPSNSKRAEATQLVRRGARTPGGASTFDF</sequence>
<dbReference type="AlphaFoldDB" id="B3S2K1"/>
<dbReference type="InterPro" id="IPR036872">
    <property type="entry name" value="CH_dom_sf"/>
</dbReference>
<dbReference type="HOGENOM" id="CLU_276748_0_0_1"/>
<feature type="compositionally biased region" description="Polar residues" evidence="2">
    <location>
        <begin position="927"/>
        <end position="953"/>
    </location>
</feature>
<evidence type="ECO:0000256" key="2">
    <source>
        <dbReference type="SAM" id="MobiDB-lite"/>
    </source>
</evidence>
<keyword evidence="1" id="KW-0175">Coiled coil</keyword>
<name>B3S2K1_TRIAD</name>
<dbReference type="STRING" id="10228.B3S2K1"/>
<protein>
    <recommendedName>
        <fullName evidence="3">Calponin-homology (CH) domain-containing protein</fullName>
    </recommendedName>
</protein>
<evidence type="ECO:0000256" key="1">
    <source>
        <dbReference type="SAM" id="Coils"/>
    </source>
</evidence>
<dbReference type="PhylomeDB" id="B3S2K1"/>
<dbReference type="Gene3D" id="1.10.418.10">
    <property type="entry name" value="Calponin-like domain"/>
    <property type="match status" value="2"/>
</dbReference>
<dbReference type="OMA" id="ECTENAI"/>
<proteinExistence type="predicted"/>
<evidence type="ECO:0000313" key="5">
    <source>
        <dbReference type="Proteomes" id="UP000009022"/>
    </source>
</evidence>
<evidence type="ECO:0000313" key="4">
    <source>
        <dbReference type="EMBL" id="EDV23435.1"/>
    </source>
</evidence>
<dbReference type="Proteomes" id="UP000009022">
    <property type="component" value="Unassembled WGS sequence"/>
</dbReference>
<dbReference type="GO" id="GO:0030864">
    <property type="term" value="C:cortical actin cytoskeleton"/>
    <property type="evidence" value="ECO:0000318"/>
    <property type="project" value="GO_Central"/>
</dbReference>